<proteinExistence type="inferred from homology"/>
<name>A0ABS6LSK0_9GAMM</name>
<dbReference type="CDD" id="cd01598">
    <property type="entry name" value="PurB"/>
    <property type="match status" value="1"/>
</dbReference>
<comment type="function">
    <text evidence="10">Catalyzes two reactions in de novo purine nucleotide biosynthesis. Catalyzes the breakdown of 5-aminoimidazole- (N-succinylocarboxamide) ribotide (SAICAR or 2-[5-amino-1-(5-phospho-beta-D-ribosyl)imidazole-4-carboxamido]succinate) to 5-aminoimidazole-4-carboxamide ribotide (AICAR or 5-amino-1-(5-phospho-beta-D-ribosyl)imidazole-4-carboxamide) and fumarate, and of adenylosuccinate (ADS or N(6)-(1,2-dicarboxyethyl)-AMP) to adenosine monophosphate (AMP) and fumarate.</text>
</comment>
<dbReference type="Pfam" id="PF00206">
    <property type="entry name" value="Lyase_1"/>
    <property type="match status" value="1"/>
</dbReference>
<dbReference type="Gene3D" id="1.10.40.30">
    <property type="entry name" value="Fumarase/aspartase (C-terminal domain)"/>
    <property type="match status" value="1"/>
</dbReference>
<comment type="pathway">
    <text evidence="1 14">Purine metabolism; IMP biosynthesis via de novo pathway; 5-amino-1-(5-phospho-D-ribosyl)imidazole-4-carboxamide from 5-amino-1-(5-phospho-D-ribosyl)imidazole-4-carboxylate: step 2/2.</text>
</comment>
<dbReference type="NCBIfam" id="TIGR00928">
    <property type="entry name" value="purB"/>
    <property type="match status" value="1"/>
</dbReference>
<comment type="catalytic activity">
    <reaction evidence="9">
        <text>(2S)-2-[5-amino-1-(5-phospho-beta-D-ribosyl)imidazole-4-carboxamido]succinate = 5-amino-1-(5-phospho-beta-D-ribosyl)imidazole-4-carboxamide + fumarate</text>
        <dbReference type="Rhea" id="RHEA:23920"/>
        <dbReference type="ChEBI" id="CHEBI:29806"/>
        <dbReference type="ChEBI" id="CHEBI:58443"/>
        <dbReference type="ChEBI" id="CHEBI:58475"/>
        <dbReference type="EC" id="4.3.2.2"/>
    </reaction>
    <physiologicalReaction direction="left-to-right" evidence="9">
        <dbReference type="Rhea" id="RHEA:23921"/>
    </physiologicalReaction>
</comment>
<evidence type="ECO:0000256" key="10">
    <source>
        <dbReference type="ARBA" id="ARBA00025012"/>
    </source>
</evidence>
<dbReference type="EC" id="4.3.2.2" evidence="5 13"/>
<comment type="catalytic activity">
    <reaction evidence="12">
        <text>N(6)-(1,2-dicarboxyethyl)-AMP = fumarate + AMP</text>
        <dbReference type="Rhea" id="RHEA:16853"/>
        <dbReference type="ChEBI" id="CHEBI:29806"/>
        <dbReference type="ChEBI" id="CHEBI:57567"/>
        <dbReference type="ChEBI" id="CHEBI:456215"/>
        <dbReference type="EC" id="4.3.2.2"/>
    </reaction>
    <physiologicalReaction direction="left-to-right" evidence="12">
        <dbReference type="Rhea" id="RHEA:16854"/>
    </physiologicalReaction>
</comment>
<dbReference type="InterPro" id="IPR024083">
    <property type="entry name" value="Fumarase/histidase_N"/>
</dbReference>
<reference evidence="17 18" key="1">
    <citation type="submission" date="2021-03" db="EMBL/GenBank/DDBJ databases">
        <title>Five novel Rahnella species.</title>
        <authorList>
            <person name="Brady C."/>
            <person name="Asselin J."/>
            <person name="Beer S."/>
            <person name="Bruberg M.B."/>
            <person name="Crampton B."/>
            <person name="Venter S."/>
            <person name="Arnold D."/>
            <person name="Denman S."/>
        </authorList>
    </citation>
    <scope>NUCLEOTIDE SEQUENCE [LARGE SCALE GENOMIC DNA]</scope>
    <source>
        <strain evidence="17 18">H11b</strain>
    </source>
</reference>
<evidence type="ECO:0000256" key="4">
    <source>
        <dbReference type="ARBA" id="ARBA00011668"/>
    </source>
</evidence>
<dbReference type="InterPro" id="IPR047136">
    <property type="entry name" value="PurB_bact"/>
</dbReference>
<keyword evidence="7 14" id="KW-0658">Purine biosynthesis</keyword>
<evidence type="ECO:0000256" key="14">
    <source>
        <dbReference type="RuleBase" id="RU361172"/>
    </source>
</evidence>
<evidence type="ECO:0000256" key="7">
    <source>
        <dbReference type="ARBA" id="ARBA00022755"/>
    </source>
</evidence>
<evidence type="ECO:0000256" key="1">
    <source>
        <dbReference type="ARBA" id="ARBA00004706"/>
    </source>
</evidence>
<dbReference type="Gene3D" id="1.10.275.10">
    <property type="entry name" value="Fumarase/aspartase (N-terminal domain)"/>
    <property type="match status" value="1"/>
</dbReference>
<keyword evidence="8 14" id="KW-0456">Lyase</keyword>
<dbReference type="SUPFAM" id="SSF48557">
    <property type="entry name" value="L-aspartase-like"/>
    <property type="match status" value="1"/>
</dbReference>
<dbReference type="InterPro" id="IPR020557">
    <property type="entry name" value="Fumarate_lyase_CS"/>
</dbReference>
<evidence type="ECO:0000256" key="2">
    <source>
        <dbReference type="ARBA" id="ARBA00004734"/>
    </source>
</evidence>
<dbReference type="GO" id="GO:0016829">
    <property type="term" value="F:lyase activity"/>
    <property type="evidence" value="ECO:0007669"/>
    <property type="project" value="UniProtKB-KW"/>
</dbReference>
<evidence type="ECO:0000256" key="3">
    <source>
        <dbReference type="ARBA" id="ARBA00008273"/>
    </source>
</evidence>
<evidence type="ECO:0000256" key="6">
    <source>
        <dbReference type="ARBA" id="ARBA00017058"/>
    </source>
</evidence>
<evidence type="ECO:0000256" key="13">
    <source>
        <dbReference type="NCBIfam" id="TIGR00928"/>
    </source>
</evidence>
<evidence type="ECO:0000259" key="16">
    <source>
        <dbReference type="Pfam" id="PF08328"/>
    </source>
</evidence>
<dbReference type="GeneID" id="302709334"/>
<comment type="pathway">
    <text evidence="2 14">Purine metabolism; AMP biosynthesis via de novo pathway; AMP from IMP: step 2/2.</text>
</comment>
<evidence type="ECO:0000313" key="18">
    <source>
        <dbReference type="Proteomes" id="UP000734343"/>
    </source>
</evidence>
<dbReference type="PANTHER" id="PTHR43411:SF1">
    <property type="entry name" value="ADENYLOSUCCINATE LYASE"/>
    <property type="match status" value="1"/>
</dbReference>
<dbReference type="InterPro" id="IPR022761">
    <property type="entry name" value="Fumarate_lyase_N"/>
</dbReference>
<dbReference type="PANTHER" id="PTHR43411">
    <property type="entry name" value="ADENYLOSUCCINATE LYASE"/>
    <property type="match status" value="1"/>
</dbReference>
<evidence type="ECO:0000313" key="17">
    <source>
        <dbReference type="EMBL" id="MBU9855082.1"/>
    </source>
</evidence>
<evidence type="ECO:0000256" key="11">
    <source>
        <dbReference type="ARBA" id="ARBA00030717"/>
    </source>
</evidence>
<evidence type="ECO:0000259" key="15">
    <source>
        <dbReference type="Pfam" id="PF00206"/>
    </source>
</evidence>
<dbReference type="Gene3D" id="1.20.200.10">
    <property type="entry name" value="Fumarase/aspartase (Central domain)"/>
    <property type="match status" value="1"/>
</dbReference>
<dbReference type="PROSITE" id="PS00163">
    <property type="entry name" value="FUMARATE_LYASES"/>
    <property type="match status" value="1"/>
</dbReference>
<protein>
    <recommendedName>
        <fullName evidence="6 13">Adenylosuccinate lyase</fullName>
        <shortName evidence="14">ASL</shortName>
        <ecNumber evidence="5 13">4.3.2.2</ecNumber>
    </recommendedName>
    <alternativeName>
        <fullName evidence="11 14">Adenylosuccinase</fullName>
    </alternativeName>
</protein>
<dbReference type="InterPro" id="IPR013539">
    <property type="entry name" value="PurB_C"/>
</dbReference>
<evidence type="ECO:0000256" key="12">
    <source>
        <dbReference type="ARBA" id="ARBA00049115"/>
    </source>
</evidence>
<dbReference type="RefSeq" id="WP_120160658.1">
    <property type="nucleotide sequence ID" value="NZ_CP126169.1"/>
</dbReference>
<evidence type="ECO:0000256" key="9">
    <source>
        <dbReference type="ARBA" id="ARBA00024477"/>
    </source>
</evidence>
<dbReference type="Pfam" id="PF08328">
    <property type="entry name" value="ASL_C"/>
    <property type="match status" value="1"/>
</dbReference>
<dbReference type="InterPro" id="IPR008948">
    <property type="entry name" value="L-Aspartase-like"/>
</dbReference>
<dbReference type="EMBL" id="JAFMOW010000057">
    <property type="protein sequence ID" value="MBU9855082.1"/>
    <property type="molecule type" value="Genomic_DNA"/>
</dbReference>
<keyword evidence="18" id="KW-1185">Reference proteome</keyword>
<dbReference type="NCBIfam" id="NF006764">
    <property type="entry name" value="PRK09285.1"/>
    <property type="match status" value="1"/>
</dbReference>
<evidence type="ECO:0000256" key="8">
    <source>
        <dbReference type="ARBA" id="ARBA00023239"/>
    </source>
</evidence>
<comment type="caution">
    <text evidence="17">The sequence shown here is derived from an EMBL/GenBank/DDBJ whole genome shotgun (WGS) entry which is preliminary data.</text>
</comment>
<evidence type="ECO:0000256" key="5">
    <source>
        <dbReference type="ARBA" id="ARBA00012339"/>
    </source>
</evidence>
<accession>A0ABS6LSK0</accession>
<feature type="domain" description="Fumarate lyase N-terminal" evidence="15">
    <location>
        <begin position="14"/>
        <end position="312"/>
    </location>
</feature>
<dbReference type="PRINTS" id="PR00149">
    <property type="entry name" value="FUMRATELYASE"/>
</dbReference>
<comment type="similarity">
    <text evidence="3 14">Belongs to the lyase 1 family. Adenylosuccinate lyase subfamily.</text>
</comment>
<dbReference type="InterPro" id="IPR000362">
    <property type="entry name" value="Fumarate_lyase_fam"/>
</dbReference>
<dbReference type="InterPro" id="IPR004769">
    <property type="entry name" value="Pur_lyase"/>
</dbReference>
<gene>
    <name evidence="17" type="primary">purB</name>
    <name evidence="17" type="ORF">J1778_07265</name>
</gene>
<comment type="subunit">
    <text evidence="4">Homotetramer. Residues from neighboring subunits contribute catalytic and substrate-binding residues to each active site.</text>
</comment>
<feature type="domain" description="Adenylosuccinate lyase PurB C-terminal" evidence="16">
    <location>
        <begin position="331"/>
        <end position="445"/>
    </location>
</feature>
<dbReference type="Proteomes" id="UP000734343">
    <property type="component" value="Unassembled WGS sequence"/>
</dbReference>
<sequence length="456" mass="51433">MELSSLTAVSPVDGRYGDKVSALRTIFSEFGLLKFRVQVEVRWLQKLAACAEIKEVPAFDADANAFLDQIVANFDVNDAQRIKDIEKTTNHDVKAVEYFLKEKVAAIPALHAVSEFIHFACTSEDINNLSHALMLQTARQDVVLPYWKQIIDAVKDLAHKYRDIPLLSRTHGQPATPSTIGKELANVAYRMDRQFKQLQNVEILGKINGAVGNYNAHIVAYPEVNWHQFSEEFVTSLGITWNPYTTQIEPHDYIAELFDCVARFNTILIDFDRDIWGYIALNHFKQRTIAGEIGSSTMPHKVNPIDFENSEGNLGLSNAVLQHLASKLPVSRWQRDLTDSTVLRNLGVGLGYALIAYQATMKGVSKLEVNEANLANELDHNWEVLAEPIQTVMRRYGIEKPYEKLKELTRGKRVDAAGMQAFIDSLELPEEEKVRLKAMTPGNYIGRATTMVDELK</sequence>
<organism evidence="17 18">
    <name type="scientific">Rahnella bonaserana</name>
    <dbReference type="NCBI Taxonomy" id="2816248"/>
    <lineage>
        <taxon>Bacteria</taxon>
        <taxon>Pseudomonadati</taxon>
        <taxon>Pseudomonadota</taxon>
        <taxon>Gammaproteobacteria</taxon>
        <taxon>Enterobacterales</taxon>
        <taxon>Yersiniaceae</taxon>
        <taxon>Rahnella</taxon>
    </lineage>
</organism>